<accession>D6A8L0</accession>
<organism evidence="4 5">
    <name type="scientific">Streptomyces viridosporus (strain ATCC 14672 / DSM 40746 / JCM 4963 / KCTC 9882 / NRRL B-12104 / FH 1290)</name>
    <name type="common">Streptomyces ghanaensis</name>
    <dbReference type="NCBI Taxonomy" id="566461"/>
    <lineage>
        <taxon>Bacteria</taxon>
        <taxon>Bacillati</taxon>
        <taxon>Actinomycetota</taxon>
        <taxon>Actinomycetes</taxon>
        <taxon>Kitasatosporales</taxon>
        <taxon>Streptomycetaceae</taxon>
        <taxon>Streptomyces</taxon>
    </lineage>
</organism>
<protein>
    <submittedName>
        <fullName evidence="4">Carboxypeptidase</fullName>
    </submittedName>
</protein>
<dbReference type="GO" id="GO:0000270">
    <property type="term" value="P:peptidoglycan metabolic process"/>
    <property type="evidence" value="ECO:0007669"/>
    <property type="project" value="TreeGrafter"/>
</dbReference>
<dbReference type="GO" id="GO:0006508">
    <property type="term" value="P:proteolysis"/>
    <property type="evidence" value="ECO:0007669"/>
    <property type="project" value="InterPro"/>
</dbReference>
<feature type="compositionally biased region" description="Low complexity" evidence="3">
    <location>
        <begin position="1"/>
        <end position="12"/>
    </location>
</feature>
<reference evidence="5" key="1">
    <citation type="submission" date="2008-12" db="EMBL/GenBank/DDBJ databases">
        <title>Annotation of Streptomyces ghanaensis ATCC 14672.</title>
        <authorList>
            <consortium name="The Broad Institute Genome Sequencing Platform"/>
            <consortium name="Broad Institute Microbial Sequencing Center"/>
            <person name="Fischbach M."/>
            <person name="Ward D."/>
            <person name="Young S."/>
            <person name="Kodira C.D."/>
            <person name="Zeng Q."/>
            <person name="Koehrsen M."/>
            <person name="Godfrey P."/>
            <person name="Alvarado L."/>
            <person name="Berlin A.M."/>
            <person name="Borenstein D."/>
            <person name="Chen Z."/>
            <person name="Engels R."/>
            <person name="Freedman E."/>
            <person name="Gellesch M."/>
            <person name="Goldberg J."/>
            <person name="Griggs A."/>
            <person name="Gujja S."/>
            <person name="Heiman D.I."/>
            <person name="Hepburn T.A."/>
            <person name="Howarth C."/>
            <person name="Jen D."/>
            <person name="Larson L."/>
            <person name="Lewis B."/>
            <person name="Mehta T."/>
            <person name="Park D."/>
            <person name="Pearson M."/>
            <person name="Roberts A."/>
            <person name="Saif S."/>
            <person name="Shea T.D."/>
            <person name="Shenoy N."/>
            <person name="Sisk P."/>
            <person name="Stolte C."/>
            <person name="Sykes S.N."/>
            <person name="Walk T."/>
            <person name="White J."/>
            <person name="Yandava C."/>
            <person name="Straight P."/>
            <person name="Clardy J."/>
            <person name="Hung D."/>
            <person name="Kolter R."/>
            <person name="Mekalanos J."/>
            <person name="Walker S."/>
            <person name="Walsh C.T."/>
            <person name="Wieland B.L.C."/>
            <person name="Ilzarbe M."/>
            <person name="Galagan J."/>
            <person name="Nusbaum C."/>
            <person name="Birren B."/>
        </authorList>
    </citation>
    <scope>NUCLEOTIDE SEQUENCE [LARGE SCALE GENOMIC DNA]</scope>
    <source>
        <strain evidence="5">ATCC 14672 / DSM 40746 / JCM 4963 / KCTC 9882 / NRRL B-12104 / FH 1290</strain>
    </source>
</reference>
<feature type="non-terminal residue" evidence="4">
    <location>
        <position position="1"/>
    </location>
</feature>
<keyword evidence="2" id="KW-0378">Hydrolase</keyword>
<feature type="region of interest" description="Disordered" evidence="3">
    <location>
        <begin position="1"/>
        <end position="97"/>
    </location>
</feature>
<dbReference type="GO" id="GO:0004185">
    <property type="term" value="F:serine-type carboxypeptidase activity"/>
    <property type="evidence" value="ECO:0007669"/>
    <property type="project" value="InterPro"/>
</dbReference>
<dbReference type="SUPFAM" id="SSF56601">
    <property type="entry name" value="beta-lactamase/transpeptidase-like"/>
    <property type="match status" value="1"/>
</dbReference>
<proteinExistence type="inferred from homology"/>
<evidence type="ECO:0000256" key="2">
    <source>
        <dbReference type="ARBA" id="ARBA00022801"/>
    </source>
</evidence>
<evidence type="ECO:0000256" key="3">
    <source>
        <dbReference type="SAM" id="MobiDB-lite"/>
    </source>
</evidence>
<gene>
    <name evidence="4" type="ORF">SSFG_07229</name>
</gene>
<dbReference type="Proteomes" id="UP000003824">
    <property type="component" value="Unassembled WGS sequence"/>
</dbReference>
<dbReference type="AlphaFoldDB" id="D6A8L0"/>
<dbReference type="InterPro" id="IPR012338">
    <property type="entry name" value="Beta-lactam/transpept-like"/>
</dbReference>
<dbReference type="Gene3D" id="3.40.710.10">
    <property type="entry name" value="DD-peptidase/beta-lactamase superfamily"/>
    <property type="match status" value="1"/>
</dbReference>
<evidence type="ECO:0000313" key="4">
    <source>
        <dbReference type="EMBL" id="EFE71993.2"/>
    </source>
</evidence>
<dbReference type="PANTHER" id="PTHR30023:SF0">
    <property type="entry name" value="PENICILLIN-SENSITIVE CARBOXYPEPTIDASE A"/>
    <property type="match status" value="1"/>
</dbReference>
<evidence type="ECO:0000313" key="5">
    <source>
        <dbReference type="Proteomes" id="UP000003824"/>
    </source>
</evidence>
<sequence>GRAGTRPTPGLPGERGGPRRRLGQDPVGPRRRHRADASLQRQAGHGHRRPDGAGPRAPVHHPGRLRPRRPAPGGRRRPHAQQRGPRGTGEGGGRGLKEAGLGTVKVAVDDSLFDGSGLSRSDRIPAATLAQILELLTQPRHTHTLGSILKGLPVAGEAGSTLGPKWGRFDDPNSSCAVGKVRAKTGTLTGAVALSGLTRTDDGGWRVFSFVETGSTAAPDAIKNAMDGLAATVNGCWV</sequence>
<feature type="compositionally biased region" description="Basic residues" evidence="3">
    <location>
        <begin position="58"/>
        <end position="80"/>
    </location>
</feature>
<comment type="similarity">
    <text evidence="1">Belongs to the peptidase S13 family.</text>
</comment>
<keyword evidence="4" id="KW-0121">Carboxypeptidase</keyword>
<keyword evidence="4" id="KW-0645">Protease</keyword>
<dbReference type="EMBL" id="DS999641">
    <property type="protein sequence ID" value="EFE71993.2"/>
    <property type="molecule type" value="Genomic_DNA"/>
</dbReference>
<dbReference type="PANTHER" id="PTHR30023">
    <property type="entry name" value="D-ALANYL-D-ALANINE CARBOXYPEPTIDASE"/>
    <property type="match status" value="1"/>
</dbReference>
<dbReference type="Pfam" id="PF02113">
    <property type="entry name" value="Peptidase_S13"/>
    <property type="match status" value="1"/>
</dbReference>
<dbReference type="InterPro" id="IPR000667">
    <property type="entry name" value="Peptidase_S13"/>
</dbReference>
<dbReference type="eggNOG" id="COG2027">
    <property type="taxonomic scope" value="Bacteria"/>
</dbReference>
<evidence type="ECO:0000256" key="1">
    <source>
        <dbReference type="ARBA" id="ARBA00006096"/>
    </source>
</evidence>
<name>D6A8L0_STRV1</name>